<dbReference type="EMBL" id="BMHH01000026">
    <property type="protein sequence ID" value="GGB09281.1"/>
    <property type="molecule type" value="Genomic_DNA"/>
</dbReference>
<evidence type="ECO:0000313" key="2">
    <source>
        <dbReference type="Proteomes" id="UP000646478"/>
    </source>
</evidence>
<protein>
    <submittedName>
        <fullName evidence="1">Uncharacterized protein</fullName>
    </submittedName>
</protein>
<organism evidence="1 2">
    <name type="scientific">Brucella endophytica</name>
    <dbReference type="NCBI Taxonomy" id="1963359"/>
    <lineage>
        <taxon>Bacteria</taxon>
        <taxon>Pseudomonadati</taxon>
        <taxon>Pseudomonadota</taxon>
        <taxon>Alphaproteobacteria</taxon>
        <taxon>Hyphomicrobiales</taxon>
        <taxon>Brucellaceae</taxon>
        <taxon>Brucella/Ochrobactrum group</taxon>
        <taxon>Brucella</taxon>
    </lineage>
</organism>
<comment type="caution">
    <text evidence="1">The sequence shown here is derived from an EMBL/GenBank/DDBJ whole genome shotgun (WGS) entry which is preliminary data.</text>
</comment>
<reference evidence="1" key="1">
    <citation type="journal article" date="2014" name="Int. J. Syst. Evol. Microbiol.">
        <title>Complete genome sequence of Corynebacterium casei LMG S-19264T (=DSM 44701T), isolated from a smear-ripened cheese.</title>
        <authorList>
            <consortium name="US DOE Joint Genome Institute (JGI-PGF)"/>
            <person name="Walter F."/>
            <person name="Albersmeier A."/>
            <person name="Kalinowski J."/>
            <person name="Ruckert C."/>
        </authorList>
    </citation>
    <scope>NUCLEOTIDE SEQUENCE</scope>
    <source>
        <strain evidence="1">CGMCC 1.15082</strain>
    </source>
</reference>
<dbReference type="AlphaFoldDB" id="A0A916SR62"/>
<gene>
    <name evidence="1" type="ORF">GCM10011491_41570</name>
</gene>
<reference evidence="1" key="2">
    <citation type="submission" date="2020-09" db="EMBL/GenBank/DDBJ databases">
        <authorList>
            <person name="Sun Q."/>
            <person name="Zhou Y."/>
        </authorList>
    </citation>
    <scope>NUCLEOTIDE SEQUENCE</scope>
    <source>
        <strain evidence="1">CGMCC 1.15082</strain>
    </source>
</reference>
<dbReference type="Proteomes" id="UP000646478">
    <property type="component" value="Unassembled WGS sequence"/>
</dbReference>
<name>A0A916SR62_9HYPH</name>
<evidence type="ECO:0000313" key="1">
    <source>
        <dbReference type="EMBL" id="GGB09281.1"/>
    </source>
</evidence>
<keyword evidence="2" id="KW-1185">Reference proteome</keyword>
<proteinExistence type="predicted"/>
<accession>A0A916SR62</accession>
<sequence length="62" mass="6969">MFWLHLREAALLLPCGQEPRSCSRRVASKTGCASGKQIRERVVRAHKRSAEPRSIANLLVAR</sequence>